<evidence type="ECO:0000313" key="6">
    <source>
        <dbReference type="EMBL" id="KAK9801973.1"/>
    </source>
</evidence>
<dbReference type="InterPro" id="IPR004827">
    <property type="entry name" value="bZIP"/>
</dbReference>
<keyword evidence="2" id="KW-0238">DNA-binding</keyword>
<organism evidence="6 7">
    <name type="scientific">Symbiochloris irregularis</name>
    <dbReference type="NCBI Taxonomy" id="706552"/>
    <lineage>
        <taxon>Eukaryota</taxon>
        <taxon>Viridiplantae</taxon>
        <taxon>Chlorophyta</taxon>
        <taxon>core chlorophytes</taxon>
        <taxon>Trebouxiophyceae</taxon>
        <taxon>Trebouxiales</taxon>
        <taxon>Trebouxiaceae</taxon>
        <taxon>Symbiochloris</taxon>
    </lineage>
</organism>
<evidence type="ECO:0000313" key="7">
    <source>
        <dbReference type="Proteomes" id="UP001465755"/>
    </source>
</evidence>
<evidence type="ECO:0000256" key="1">
    <source>
        <dbReference type="ARBA" id="ARBA00004123"/>
    </source>
</evidence>
<feature type="region of interest" description="Disordered" evidence="4">
    <location>
        <begin position="124"/>
        <end position="244"/>
    </location>
</feature>
<dbReference type="InterPro" id="IPR043452">
    <property type="entry name" value="BZIP46-like"/>
</dbReference>
<evidence type="ECO:0000256" key="4">
    <source>
        <dbReference type="SAM" id="MobiDB-lite"/>
    </source>
</evidence>
<dbReference type="Gene3D" id="1.20.5.170">
    <property type="match status" value="1"/>
</dbReference>
<feature type="domain" description="BZIP" evidence="5">
    <location>
        <begin position="224"/>
        <end position="287"/>
    </location>
</feature>
<comment type="caution">
    <text evidence="6">The sequence shown here is derived from an EMBL/GenBank/DDBJ whole genome shotgun (WGS) entry which is preliminary data.</text>
</comment>
<dbReference type="AlphaFoldDB" id="A0AAW1P2C6"/>
<feature type="region of interest" description="Disordered" evidence="4">
    <location>
        <begin position="47"/>
        <end position="92"/>
    </location>
</feature>
<evidence type="ECO:0000256" key="3">
    <source>
        <dbReference type="ARBA" id="ARBA00023242"/>
    </source>
</evidence>
<dbReference type="PANTHER" id="PTHR22952">
    <property type="entry name" value="CAMP-RESPONSE ELEMENT BINDING PROTEIN-RELATED"/>
    <property type="match status" value="1"/>
</dbReference>
<feature type="compositionally biased region" description="Low complexity" evidence="4">
    <location>
        <begin position="81"/>
        <end position="92"/>
    </location>
</feature>
<dbReference type="PROSITE" id="PS50217">
    <property type="entry name" value="BZIP"/>
    <property type="match status" value="1"/>
</dbReference>
<dbReference type="GO" id="GO:0005634">
    <property type="term" value="C:nucleus"/>
    <property type="evidence" value="ECO:0007669"/>
    <property type="project" value="UniProtKB-SubCell"/>
</dbReference>
<proteinExistence type="predicted"/>
<dbReference type="SUPFAM" id="SSF57959">
    <property type="entry name" value="Leucine zipper domain"/>
    <property type="match status" value="1"/>
</dbReference>
<evidence type="ECO:0000256" key="2">
    <source>
        <dbReference type="ARBA" id="ARBA00023125"/>
    </source>
</evidence>
<protein>
    <recommendedName>
        <fullName evidence="5">BZIP domain-containing protein</fullName>
    </recommendedName>
</protein>
<dbReference type="Proteomes" id="UP001465755">
    <property type="component" value="Unassembled WGS sequence"/>
</dbReference>
<accession>A0AAW1P2C6</accession>
<keyword evidence="7" id="KW-1185">Reference proteome</keyword>
<gene>
    <name evidence="6" type="ORF">WJX73_004129</name>
</gene>
<evidence type="ECO:0000259" key="5">
    <source>
        <dbReference type="PROSITE" id="PS50217"/>
    </source>
</evidence>
<feature type="compositionally biased region" description="Basic and acidic residues" evidence="4">
    <location>
        <begin position="60"/>
        <end position="75"/>
    </location>
</feature>
<comment type="subcellular location">
    <subcellularLocation>
        <location evidence="1">Nucleus</location>
    </subcellularLocation>
</comment>
<sequence length="312" mass="34180">MQTSWPEYEAHPFAASDADIKFLIEDQSTEQLFSNTVASAEITTDLEGLQGSQRSKRARDRLTTQHSSSKDDLRSRIHQTANPAALAPHPTLALPLPSECGVPAPISAFHTHSEQSDPASNLRITFTQPSSDKTQSGDLRQNSKLSTTPSDNIDTTCHMALRKRSSSLMTTSAGDPADEEDDEEDMVPIQRPLIQTGINAGAGRRGASDPPRASGGRRVVRSSEERKAHRMAKNRATAAASRKRKQAMKEELLQKADLLQMENAQLCELLKGRDAEIHHLRERLAVAEMIPPRLDAACGEDQLPLFTGSPTF</sequence>
<dbReference type="GO" id="GO:0045893">
    <property type="term" value="P:positive regulation of DNA-templated transcription"/>
    <property type="evidence" value="ECO:0007669"/>
    <property type="project" value="InterPro"/>
</dbReference>
<name>A0AAW1P2C6_9CHLO</name>
<keyword evidence="3" id="KW-0539">Nucleus</keyword>
<feature type="compositionally biased region" description="Acidic residues" evidence="4">
    <location>
        <begin position="176"/>
        <end position="186"/>
    </location>
</feature>
<dbReference type="InterPro" id="IPR046347">
    <property type="entry name" value="bZIP_sf"/>
</dbReference>
<feature type="compositionally biased region" description="Polar residues" evidence="4">
    <location>
        <begin position="124"/>
        <end position="155"/>
    </location>
</feature>
<dbReference type="PANTHER" id="PTHR22952:SF175">
    <property type="entry name" value="PROTEIN ABSCISIC ACID-INSENSITIVE 5"/>
    <property type="match status" value="1"/>
</dbReference>
<dbReference type="GO" id="GO:0003677">
    <property type="term" value="F:DNA binding"/>
    <property type="evidence" value="ECO:0007669"/>
    <property type="project" value="UniProtKB-KW"/>
</dbReference>
<dbReference type="SMART" id="SM00338">
    <property type="entry name" value="BRLZ"/>
    <property type="match status" value="1"/>
</dbReference>
<dbReference type="Pfam" id="PF00170">
    <property type="entry name" value="bZIP_1"/>
    <property type="match status" value="1"/>
</dbReference>
<dbReference type="GO" id="GO:0003700">
    <property type="term" value="F:DNA-binding transcription factor activity"/>
    <property type="evidence" value="ECO:0007669"/>
    <property type="project" value="InterPro"/>
</dbReference>
<reference evidence="6 7" key="1">
    <citation type="journal article" date="2024" name="Nat. Commun.">
        <title>Phylogenomics reveals the evolutionary origins of lichenization in chlorophyte algae.</title>
        <authorList>
            <person name="Puginier C."/>
            <person name="Libourel C."/>
            <person name="Otte J."/>
            <person name="Skaloud P."/>
            <person name="Haon M."/>
            <person name="Grisel S."/>
            <person name="Petersen M."/>
            <person name="Berrin J.G."/>
            <person name="Delaux P.M."/>
            <person name="Dal Grande F."/>
            <person name="Keller J."/>
        </authorList>
    </citation>
    <scope>NUCLEOTIDE SEQUENCE [LARGE SCALE GENOMIC DNA]</scope>
    <source>
        <strain evidence="6 7">SAG 2036</strain>
    </source>
</reference>
<dbReference type="EMBL" id="JALJOQ010000073">
    <property type="protein sequence ID" value="KAK9801973.1"/>
    <property type="molecule type" value="Genomic_DNA"/>
</dbReference>